<dbReference type="InterPro" id="IPR050297">
    <property type="entry name" value="LipidA_mod_glycosyltrf_83"/>
</dbReference>
<keyword evidence="6 9" id="KW-1133">Transmembrane helix</keyword>
<keyword evidence="3 11" id="KW-0328">Glycosyltransferase</keyword>
<feature type="transmembrane region" description="Helical" evidence="9">
    <location>
        <begin position="406"/>
        <end position="423"/>
    </location>
</feature>
<feature type="transmembrane region" description="Helical" evidence="9">
    <location>
        <begin position="504"/>
        <end position="527"/>
    </location>
</feature>
<dbReference type="RefSeq" id="WP_394849302.1">
    <property type="nucleotide sequence ID" value="NZ_CP089982.1"/>
</dbReference>
<feature type="transmembrane region" description="Helical" evidence="9">
    <location>
        <begin position="382"/>
        <end position="399"/>
    </location>
</feature>
<feature type="transmembrane region" description="Helical" evidence="9">
    <location>
        <begin position="312"/>
        <end position="332"/>
    </location>
</feature>
<feature type="transmembrane region" description="Helical" evidence="9">
    <location>
        <begin position="175"/>
        <end position="196"/>
    </location>
</feature>
<evidence type="ECO:0000256" key="2">
    <source>
        <dbReference type="ARBA" id="ARBA00022475"/>
    </source>
</evidence>
<feature type="compositionally biased region" description="Basic and acidic residues" evidence="8">
    <location>
        <begin position="7"/>
        <end position="31"/>
    </location>
</feature>
<feature type="region of interest" description="Disordered" evidence="8">
    <location>
        <begin position="1"/>
        <end position="31"/>
    </location>
</feature>
<evidence type="ECO:0000256" key="5">
    <source>
        <dbReference type="ARBA" id="ARBA00022692"/>
    </source>
</evidence>
<keyword evidence="2" id="KW-1003">Cell membrane</keyword>
<evidence type="ECO:0000313" key="12">
    <source>
        <dbReference type="Proteomes" id="UP001379533"/>
    </source>
</evidence>
<feature type="transmembrane region" description="Helical" evidence="9">
    <location>
        <begin position="356"/>
        <end position="376"/>
    </location>
</feature>
<dbReference type="PANTHER" id="PTHR33908:SF11">
    <property type="entry name" value="MEMBRANE PROTEIN"/>
    <property type="match status" value="1"/>
</dbReference>
<keyword evidence="5 9" id="KW-0812">Transmembrane</keyword>
<keyword evidence="4 11" id="KW-0808">Transferase</keyword>
<evidence type="ECO:0000256" key="4">
    <source>
        <dbReference type="ARBA" id="ARBA00022679"/>
    </source>
</evidence>
<evidence type="ECO:0000313" key="11">
    <source>
        <dbReference type="EMBL" id="WXA98689.1"/>
    </source>
</evidence>
<evidence type="ECO:0000256" key="3">
    <source>
        <dbReference type="ARBA" id="ARBA00022676"/>
    </source>
</evidence>
<comment type="subcellular location">
    <subcellularLocation>
        <location evidence="1">Cell membrane</location>
        <topology evidence="1">Multi-pass membrane protein</topology>
    </subcellularLocation>
</comment>
<feature type="transmembrane region" description="Helical" evidence="9">
    <location>
        <begin position="208"/>
        <end position="225"/>
    </location>
</feature>
<dbReference type="InterPro" id="IPR038731">
    <property type="entry name" value="RgtA/B/C-like"/>
</dbReference>
<evidence type="ECO:0000259" key="10">
    <source>
        <dbReference type="Pfam" id="PF13231"/>
    </source>
</evidence>
<name>A0ABZ2KKU3_9BACT</name>
<proteinExistence type="predicted"/>
<feature type="transmembrane region" description="Helical" evidence="9">
    <location>
        <begin position="639"/>
        <end position="659"/>
    </location>
</feature>
<evidence type="ECO:0000256" key="8">
    <source>
        <dbReference type="SAM" id="MobiDB-lite"/>
    </source>
</evidence>
<evidence type="ECO:0000256" key="7">
    <source>
        <dbReference type="ARBA" id="ARBA00023136"/>
    </source>
</evidence>
<dbReference type="EC" id="2.4.-.-" evidence="11"/>
<dbReference type="EMBL" id="CP089982">
    <property type="protein sequence ID" value="WXA98689.1"/>
    <property type="molecule type" value="Genomic_DNA"/>
</dbReference>
<accession>A0ABZ2KKU3</accession>
<dbReference type="PANTHER" id="PTHR33908">
    <property type="entry name" value="MANNOSYLTRANSFERASE YKCB-RELATED"/>
    <property type="match status" value="1"/>
</dbReference>
<keyword evidence="7 9" id="KW-0472">Membrane</keyword>
<protein>
    <submittedName>
        <fullName evidence="11">Glycosyltransferase family 39 protein</fullName>
        <ecNumber evidence="11">2.4.-.-</ecNumber>
    </submittedName>
</protein>
<evidence type="ECO:0000256" key="9">
    <source>
        <dbReference type="SAM" id="Phobius"/>
    </source>
</evidence>
<feature type="transmembrane region" description="Helical" evidence="9">
    <location>
        <begin position="153"/>
        <end position="169"/>
    </location>
</feature>
<sequence>MSEESDDKLALESKTAEKTEEKREPAPEKAPFRFPPWTATALAVAIPVLVLLLLPPLSKSGLWDPYELNIADLGRRLALNLFHADALALSGADNSLPHLNDLGRPELPFTSIALGFKLFKLHEWSGRLPLALWGVGGALALYAAVARLVDRRAGLYSVLALVTMPLYFVQARSMLGDIVTMSGISMAFSGLSVAIFDRRRESGAGVRYAFLALGLLGLVVGYYSRGALFGLAVPLAAVGIAWFVVVAAGRRDTLDSLSDTIAVLGLALAAYAIVAAVRAIDKGDTKNLSPAIGAMLRTPSRYPTFDLMIGHLGHALAPWSAFIPFAIGRLFIAPPRASETGDTAEKSDKEALDRESIFRVAILVGAAVAFTVHGFIVAKTDLVAFCAPAILAAACGIAIRDFERGAHASVALGVGTAVFLGVFHHDFHELPDKAYQAFAVVGASFPETFKDHALALWTVALVGFAGIAFLSWCERTDRDVKRRPFDVDNYLHIANSLRDAWDGLLALVYFALVAGASLAGLLIWVATRFHLKMLTSISMQMREGALNAWWVTALVPLVAIFGVFFATDVWLWMFGSGKPLTVGSLTRGFEPFEELFGALKREEDRTRRVGYLVILLPLMVLAVPLGVFGVLMSRHANPLVALAFAVPSGIAMFLALGFLGELLQGRRAAGFVALGTALGVVLSGAYYPALANQLSPKEVFESYERTHKNGEPLALFGVGGRTAAYYAGGEPPSFSDAHGAYQWLMGGGEGRRFVAMKADELARLNQMYRERVSPRQNLPVLDARSSQILLVASRLQGSEKNQNPLDKILLGAPPSPQHPLDVNMDDKLQVLGFDLTDKNGDAVKSVAPGRKYRMRTYYKVLAPVTTEWEAFIHIDGYRRRHNGDHKPVEGKYPFSLWLRDDLVVDDYEFSLEPNFSPGTYTIYFGLFVGDTRLKIKSGPSDGDNRINGGPLLVQ</sequence>
<dbReference type="Proteomes" id="UP001379533">
    <property type="component" value="Chromosome"/>
</dbReference>
<feature type="transmembrane region" description="Helical" evidence="9">
    <location>
        <begin position="37"/>
        <end position="57"/>
    </location>
</feature>
<gene>
    <name evidence="11" type="ORF">LZC95_17880</name>
</gene>
<feature type="transmembrane region" description="Helical" evidence="9">
    <location>
        <begin position="609"/>
        <end position="633"/>
    </location>
</feature>
<feature type="transmembrane region" description="Helical" evidence="9">
    <location>
        <begin position="454"/>
        <end position="473"/>
    </location>
</feature>
<keyword evidence="12" id="KW-1185">Reference proteome</keyword>
<feature type="domain" description="Glycosyltransferase RgtA/B/C/D-like" evidence="10">
    <location>
        <begin position="111"/>
        <end position="215"/>
    </location>
</feature>
<feature type="transmembrane region" description="Helical" evidence="9">
    <location>
        <begin position="231"/>
        <end position="249"/>
    </location>
</feature>
<dbReference type="GO" id="GO:0016757">
    <property type="term" value="F:glycosyltransferase activity"/>
    <property type="evidence" value="ECO:0007669"/>
    <property type="project" value="UniProtKB-KW"/>
</dbReference>
<evidence type="ECO:0000256" key="6">
    <source>
        <dbReference type="ARBA" id="ARBA00022989"/>
    </source>
</evidence>
<feature type="transmembrane region" description="Helical" evidence="9">
    <location>
        <begin position="547"/>
        <end position="571"/>
    </location>
</feature>
<feature type="transmembrane region" description="Helical" evidence="9">
    <location>
        <begin position="128"/>
        <end position="146"/>
    </location>
</feature>
<dbReference type="Pfam" id="PF13231">
    <property type="entry name" value="PMT_2"/>
    <property type="match status" value="1"/>
</dbReference>
<reference evidence="11 12" key="1">
    <citation type="submission" date="2021-12" db="EMBL/GenBank/DDBJ databases">
        <title>Discovery of the Pendulisporaceae a myxobacterial family with distinct sporulation behavior and unique specialized metabolism.</title>
        <authorList>
            <person name="Garcia R."/>
            <person name="Popoff A."/>
            <person name="Bader C.D."/>
            <person name="Loehr J."/>
            <person name="Walesch S."/>
            <person name="Walt C."/>
            <person name="Boldt J."/>
            <person name="Bunk B."/>
            <person name="Haeckl F.J.F.P.J."/>
            <person name="Gunesch A.P."/>
            <person name="Birkelbach J."/>
            <person name="Nuebel U."/>
            <person name="Pietschmann T."/>
            <person name="Bach T."/>
            <person name="Mueller R."/>
        </authorList>
    </citation>
    <scope>NUCLEOTIDE SEQUENCE [LARGE SCALE GENOMIC DNA]</scope>
    <source>
        <strain evidence="11 12">MSr12523</strain>
    </source>
</reference>
<organism evidence="11 12">
    <name type="scientific">Pendulispora brunnea</name>
    <dbReference type="NCBI Taxonomy" id="2905690"/>
    <lineage>
        <taxon>Bacteria</taxon>
        <taxon>Pseudomonadati</taxon>
        <taxon>Myxococcota</taxon>
        <taxon>Myxococcia</taxon>
        <taxon>Myxococcales</taxon>
        <taxon>Sorangiineae</taxon>
        <taxon>Pendulisporaceae</taxon>
        <taxon>Pendulispora</taxon>
    </lineage>
</organism>
<evidence type="ECO:0000256" key="1">
    <source>
        <dbReference type="ARBA" id="ARBA00004651"/>
    </source>
</evidence>
<feature type="transmembrane region" description="Helical" evidence="9">
    <location>
        <begin position="671"/>
        <end position="689"/>
    </location>
</feature>
<feature type="transmembrane region" description="Helical" evidence="9">
    <location>
        <begin position="261"/>
        <end position="280"/>
    </location>
</feature>